<feature type="compositionally biased region" description="Basic residues" evidence="1">
    <location>
        <begin position="456"/>
        <end position="465"/>
    </location>
</feature>
<dbReference type="OrthoDB" id="5495092at2"/>
<dbReference type="Proteomes" id="UP000055590">
    <property type="component" value="Chromosome"/>
</dbReference>
<reference evidence="3 4" key="1">
    <citation type="submission" date="2015-08" db="EMBL/GenBank/DDBJ databases">
        <authorList>
            <person name="Babu N.S."/>
            <person name="Beckwith C.J."/>
            <person name="Beseler K.G."/>
            <person name="Brison A."/>
            <person name="Carone J.V."/>
            <person name="Caskin T.P."/>
            <person name="Diamond M."/>
            <person name="Durham M.E."/>
            <person name="Foxe J.M."/>
            <person name="Go M."/>
            <person name="Henderson B.A."/>
            <person name="Jones I.B."/>
            <person name="McGettigan J.A."/>
            <person name="Micheletti S.J."/>
            <person name="Nasrallah M.E."/>
            <person name="Ortiz D."/>
            <person name="Piller C.R."/>
            <person name="Privatt S.R."/>
            <person name="Schneider S.L."/>
            <person name="Sharp S."/>
            <person name="Smith T.C."/>
            <person name="Stanton J.D."/>
            <person name="Ullery H.E."/>
            <person name="Wilson R.J."/>
            <person name="Serrano M.G."/>
            <person name="Buck G."/>
            <person name="Lee V."/>
            <person name="Wang Y."/>
            <person name="Carvalho R."/>
            <person name="Voegtly L."/>
            <person name="Shi R."/>
            <person name="Duckworth R."/>
            <person name="Johnson A."/>
            <person name="Loviza R."/>
            <person name="Walstead R."/>
            <person name="Shah Z."/>
            <person name="Kiflezghi M."/>
            <person name="Wade K."/>
            <person name="Ball S.L."/>
            <person name="Bradley K.W."/>
            <person name="Asai D.J."/>
            <person name="Bowman C.A."/>
            <person name="Russell D.A."/>
            <person name="Pope W.H."/>
            <person name="Jacobs-Sera D."/>
            <person name="Hendrix R.W."/>
            <person name="Hatfull G.F."/>
        </authorList>
    </citation>
    <scope>NUCLEOTIDE SEQUENCE [LARGE SCALE GENOMIC DNA]</scope>
    <source>
        <strain evidence="3 4">DSM 27710</strain>
    </source>
</reference>
<dbReference type="STRING" id="1391653.AKJ08_3570"/>
<proteinExistence type="predicted"/>
<sequence>MDLQLPGWLADFFGRLLGGYDAEEARKRLPAEIRGDGPAPASLRRRALRHVDAELRRSGLVYGSPKLPSRVAQGARLDRAEALFFAVLSGKCFIALDIARLHGVPFEPQRSEASLAMLLAAGAGRADLADEIHALVSMGQPAFGDGRLLARLEQALIDAIAPATGDAILDLLLHNATSFAEARVIGRLAIAWYGEEHFDPAEASRLLAAAARERAQCLGALSTIAAPRGGLRERGRRALGKELRKLRLGRDLERQVRVSFTLPASPEELAGRIRTRTMRRFLVEQLYLANMLEGREGSPLLDGLASRLDFGRADRDALEAQVADYFYDPSDVFDAFELRAVGQASSELLVDRIAREVQLNVDRIALEVKETGELTQLLAKAAMGQKLTAEERAKAREQLIDLAKVVPSLAIIAAPGGMLIFAALLKVLPFSLLPSSFQKRPEDDAPLRPAAVQPRPRQRRVPRRS</sequence>
<keyword evidence="2" id="KW-0472">Membrane</keyword>
<name>A0A0K1PI13_9BACT</name>
<evidence type="ECO:0000313" key="3">
    <source>
        <dbReference type="EMBL" id="AKU93183.1"/>
    </source>
</evidence>
<dbReference type="AlphaFoldDB" id="A0A0K1PI13"/>
<gene>
    <name evidence="3" type="ORF">AKJ08_3570</name>
</gene>
<feature type="region of interest" description="Disordered" evidence="1">
    <location>
        <begin position="439"/>
        <end position="465"/>
    </location>
</feature>
<accession>A0A0K1PI13</accession>
<evidence type="ECO:0000256" key="1">
    <source>
        <dbReference type="SAM" id="MobiDB-lite"/>
    </source>
</evidence>
<feature type="transmembrane region" description="Helical" evidence="2">
    <location>
        <begin position="409"/>
        <end position="433"/>
    </location>
</feature>
<dbReference type="RefSeq" id="WP_050727242.1">
    <property type="nucleotide sequence ID" value="NZ_CP012332.1"/>
</dbReference>
<evidence type="ECO:0000256" key="2">
    <source>
        <dbReference type="SAM" id="Phobius"/>
    </source>
</evidence>
<keyword evidence="4" id="KW-1185">Reference proteome</keyword>
<keyword evidence="2" id="KW-1133">Transmembrane helix</keyword>
<protein>
    <submittedName>
        <fullName evidence="3">Uncharacterized protein</fullName>
    </submittedName>
</protein>
<dbReference type="EMBL" id="CP012332">
    <property type="protein sequence ID" value="AKU93183.1"/>
    <property type="molecule type" value="Genomic_DNA"/>
</dbReference>
<dbReference type="KEGG" id="vin:AKJ08_3570"/>
<organism evidence="3 4">
    <name type="scientific">Vulgatibacter incomptus</name>
    <dbReference type="NCBI Taxonomy" id="1391653"/>
    <lineage>
        <taxon>Bacteria</taxon>
        <taxon>Pseudomonadati</taxon>
        <taxon>Myxococcota</taxon>
        <taxon>Myxococcia</taxon>
        <taxon>Myxococcales</taxon>
        <taxon>Cystobacterineae</taxon>
        <taxon>Vulgatibacteraceae</taxon>
        <taxon>Vulgatibacter</taxon>
    </lineage>
</organism>
<evidence type="ECO:0000313" key="4">
    <source>
        <dbReference type="Proteomes" id="UP000055590"/>
    </source>
</evidence>
<keyword evidence="2" id="KW-0812">Transmembrane</keyword>